<dbReference type="PANTHER" id="PTHR33390:SF1">
    <property type="entry name" value="STRESS UP-REGULATED NOD 19 PROTEIN"/>
    <property type="match status" value="1"/>
</dbReference>
<evidence type="ECO:0000256" key="1">
    <source>
        <dbReference type="SAM" id="SignalP"/>
    </source>
</evidence>
<reference evidence="2" key="1">
    <citation type="submission" date="2020-06" db="EMBL/GenBank/DDBJ databases">
        <title>WGS assembly of Ceratodon purpureus strain R40.</title>
        <authorList>
            <person name="Carey S.B."/>
            <person name="Jenkins J."/>
            <person name="Shu S."/>
            <person name="Lovell J.T."/>
            <person name="Sreedasyam A."/>
            <person name="Maumus F."/>
            <person name="Tiley G.P."/>
            <person name="Fernandez-Pozo N."/>
            <person name="Barry K."/>
            <person name="Chen C."/>
            <person name="Wang M."/>
            <person name="Lipzen A."/>
            <person name="Daum C."/>
            <person name="Saski C.A."/>
            <person name="Payton A.C."/>
            <person name="Mcbreen J.C."/>
            <person name="Conrad R.E."/>
            <person name="Kollar L.M."/>
            <person name="Olsson S."/>
            <person name="Huttunen S."/>
            <person name="Landis J.B."/>
            <person name="Wickett N.J."/>
            <person name="Johnson M.G."/>
            <person name="Rensing S.A."/>
            <person name="Grimwood J."/>
            <person name="Schmutz J."/>
            <person name="Mcdaniel S.F."/>
        </authorList>
    </citation>
    <scope>NUCLEOTIDE SEQUENCE</scope>
    <source>
        <strain evidence="2">R40</strain>
    </source>
</reference>
<dbReference type="Pfam" id="PF07712">
    <property type="entry name" value="SURNod19"/>
    <property type="match status" value="1"/>
</dbReference>
<name>A0A8T0GJG3_CERPU</name>
<feature type="chain" id="PRO_5035858173" evidence="1">
    <location>
        <begin position="21"/>
        <end position="419"/>
    </location>
</feature>
<organism evidence="2 3">
    <name type="scientific">Ceratodon purpureus</name>
    <name type="common">Fire moss</name>
    <name type="synonym">Dicranum purpureum</name>
    <dbReference type="NCBI Taxonomy" id="3225"/>
    <lineage>
        <taxon>Eukaryota</taxon>
        <taxon>Viridiplantae</taxon>
        <taxon>Streptophyta</taxon>
        <taxon>Embryophyta</taxon>
        <taxon>Bryophyta</taxon>
        <taxon>Bryophytina</taxon>
        <taxon>Bryopsida</taxon>
        <taxon>Dicranidae</taxon>
        <taxon>Pseudoditrichales</taxon>
        <taxon>Ditrichaceae</taxon>
        <taxon>Ceratodon</taxon>
    </lineage>
</organism>
<proteinExistence type="predicted"/>
<dbReference type="Proteomes" id="UP000822688">
    <property type="component" value="Chromosome 10"/>
</dbReference>
<sequence>MALRWAMVVLLVGLVAGVSADCDAKRVEKTETFLSTGIKIRPGDVNNKFYDVGSPAGSFATVDFNAELVYENGDPVPLTDVYLHHWIMFEFTIPTGGAKLVGQELQEAMRGSGAHAYHVAGGKPLRVAAGREVRQGWAKGGETRHLNSTIPAPYGMVSGGEGLRTQWVLNVHGIDTRGAKNRMGCTECRCDLFSGGNRSRVPDNYPGGLFCCPDESRCALREDFNADDASLERTIHLKYTWTYIALDECVIPVQGMGLDVTAKNGVKGTVEYNVEGHCKAEDFHKPECVDVRETVIESLYGGDLVYAVAHLHAYALDSTLWGEDGRLICHSPPMYGHGTAAGDEKGYVVGIRHCNPSLGANGSVGKIKKGEKLRFQVKYTRVDGPHTGVMGVLFTKIAQEGGIVQSVPLRGSGNRKILN</sequence>
<gene>
    <name evidence="2" type="ORF">KC19_10G119000</name>
</gene>
<keyword evidence="3" id="KW-1185">Reference proteome</keyword>
<comment type="caution">
    <text evidence="2">The sequence shown here is derived from an EMBL/GenBank/DDBJ whole genome shotgun (WGS) entry which is preliminary data.</text>
</comment>
<dbReference type="InterPro" id="IPR011692">
    <property type="entry name" value="Stress_up-reg_Nod19"/>
</dbReference>
<dbReference type="PANTHER" id="PTHR33390">
    <property type="entry name" value="STRESS UP-REGULATED NOD 19 PROTEIN"/>
    <property type="match status" value="1"/>
</dbReference>
<dbReference type="AlphaFoldDB" id="A0A8T0GJG3"/>
<evidence type="ECO:0000313" key="2">
    <source>
        <dbReference type="EMBL" id="KAG0559621.1"/>
    </source>
</evidence>
<dbReference type="EMBL" id="CM026431">
    <property type="protein sequence ID" value="KAG0559621.1"/>
    <property type="molecule type" value="Genomic_DNA"/>
</dbReference>
<protein>
    <submittedName>
        <fullName evidence="2">Uncharacterized protein</fullName>
    </submittedName>
</protein>
<evidence type="ECO:0000313" key="3">
    <source>
        <dbReference type="Proteomes" id="UP000822688"/>
    </source>
</evidence>
<feature type="signal peptide" evidence="1">
    <location>
        <begin position="1"/>
        <end position="20"/>
    </location>
</feature>
<keyword evidence="1" id="KW-0732">Signal</keyword>
<accession>A0A8T0GJG3</accession>